<dbReference type="PANTHER" id="PTHR30614">
    <property type="entry name" value="MEMBRANE COMPONENT OF AMINO ACID ABC TRANSPORTER"/>
    <property type="match status" value="1"/>
</dbReference>
<reference evidence="11" key="1">
    <citation type="journal article" date="2019" name="Int. J. Syst. Evol. Microbiol.">
        <title>The Global Catalogue of Microorganisms (GCM) 10K type strain sequencing project: providing services to taxonomists for standard genome sequencing and annotation.</title>
        <authorList>
            <consortium name="The Broad Institute Genomics Platform"/>
            <consortium name="The Broad Institute Genome Sequencing Center for Infectious Disease"/>
            <person name="Wu L."/>
            <person name="Ma J."/>
        </authorList>
    </citation>
    <scope>NUCLEOTIDE SEQUENCE [LARGE SCALE GENOMIC DNA]</scope>
    <source>
        <strain evidence="11">TISTR 1514</strain>
    </source>
</reference>
<keyword evidence="3" id="KW-1003">Cell membrane</keyword>
<comment type="similarity">
    <text evidence="8">Belongs to the binding-protein-dependent transport system permease family.</text>
</comment>
<keyword evidence="2 8" id="KW-0813">Transport</keyword>
<dbReference type="SUPFAM" id="SSF161098">
    <property type="entry name" value="MetI-like"/>
    <property type="match status" value="1"/>
</dbReference>
<evidence type="ECO:0000256" key="5">
    <source>
        <dbReference type="ARBA" id="ARBA00022970"/>
    </source>
</evidence>
<evidence type="ECO:0000313" key="11">
    <source>
        <dbReference type="Proteomes" id="UP001597492"/>
    </source>
</evidence>
<comment type="subcellular location">
    <subcellularLocation>
        <location evidence="1 8">Cell membrane</location>
        <topology evidence="1 8">Multi-pass membrane protein</topology>
    </subcellularLocation>
</comment>
<feature type="domain" description="ABC transmembrane type-1" evidence="9">
    <location>
        <begin position="16"/>
        <end position="204"/>
    </location>
</feature>
<organism evidence="10 11">
    <name type="scientific">Gulosibacter faecalis</name>
    <dbReference type="NCBI Taxonomy" id="272240"/>
    <lineage>
        <taxon>Bacteria</taxon>
        <taxon>Bacillati</taxon>
        <taxon>Actinomycetota</taxon>
        <taxon>Actinomycetes</taxon>
        <taxon>Micrococcales</taxon>
        <taxon>Microbacteriaceae</taxon>
        <taxon>Gulosibacter</taxon>
    </lineage>
</organism>
<keyword evidence="5" id="KW-0029">Amino-acid transport</keyword>
<evidence type="ECO:0000256" key="7">
    <source>
        <dbReference type="ARBA" id="ARBA00023136"/>
    </source>
</evidence>
<proteinExistence type="inferred from homology"/>
<dbReference type="PROSITE" id="PS50928">
    <property type="entry name" value="ABC_TM1"/>
    <property type="match status" value="1"/>
</dbReference>
<evidence type="ECO:0000256" key="1">
    <source>
        <dbReference type="ARBA" id="ARBA00004651"/>
    </source>
</evidence>
<comment type="caution">
    <text evidence="10">The sequence shown here is derived from an EMBL/GenBank/DDBJ whole genome shotgun (WGS) entry which is preliminary data.</text>
</comment>
<evidence type="ECO:0000256" key="8">
    <source>
        <dbReference type="RuleBase" id="RU363032"/>
    </source>
</evidence>
<sequence length="215" mass="23065">MFDRWGEWFPQLLDGLGVSLALAGTTALVGLPFGLLLAVLSVSGPKWVRQILVAFIEVCRGIPLLAVIYLFYFGLPDAGITMSAFATMVMAHGLNLAAYSSEVFRAGILHVPAGQREAVASLGITPVKGFFHVVLPQALRAVLGPLTSLLIMVFQSTSLAFAIGVGELTSKSFSIGAMTFQYFNVLLLAGVMYAVICIVSSRIVANVERRLKVDR</sequence>
<gene>
    <name evidence="10" type="ORF">ACFSW7_13030</name>
</gene>
<dbReference type="Pfam" id="PF00528">
    <property type="entry name" value="BPD_transp_1"/>
    <property type="match status" value="1"/>
</dbReference>
<feature type="transmembrane region" description="Helical" evidence="8">
    <location>
        <begin position="78"/>
        <end position="99"/>
    </location>
</feature>
<accession>A0ABW5UZY5</accession>
<dbReference type="Proteomes" id="UP001597492">
    <property type="component" value="Unassembled WGS sequence"/>
</dbReference>
<keyword evidence="4 8" id="KW-0812">Transmembrane</keyword>
<evidence type="ECO:0000313" key="10">
    <source>
        <dbReference type="EMBL" id="MFD2759301.1"/>
    </source>
</evidence>
<dbReference type="CDD" id="cd06261">
    <property type="entry name" value="TM_PBP2"/>
    <property type="match status" value="1"/>
</dbReference>
<protein>
    <submittedName>
        <fullName evidence="10">Amino acid ABC transporter permease</fullName>
    </submittedName>
</protein>
<feature type="transmembrane region" description="Helical" evidence="8">
    <location>
        <begin position="185"/>
        <end position="205"/>
    </location>
</feature>
<evidence type="ECO:0000256" key="6">
    <source>
        <dbReference type="ARBA" id="ARBA00022989"/>
    </source>
</evidence>
<feature type="transmembrane region" description="Helical" evidence="8">
    <location>
        <begin position="52"/>
        <end position="72"/>
    </location>
</feature>
<dbReference type="InterPro" id="IPR043429">
    <property type="entry name" value="ArtM/GltK/GlnP/TcyL/YhdX-like"/>
</dbReference>
<dbReference type="InterPro" id="IPR010065">
    <property type="entry name" value="AA_ABC_transptr_permease_3TM"/>
</dbReference>
<name>A0ABW5UZY5_9MICO</name>
<evidence type="ECO:0000256" key="2">
    <source>
        <dbReference type="ARBA" id="ARBA00022448"/>
    </source>
</evidence>
<feature type="transmembrane region" description="Helical" evidence="8">
    <location>
        <begin position="20"/>
        <end position="40"/>
    </location>
</feature>
<keyword evidence="6 8" id="KW-1133">Transmembrane helix</keyword>
<evidence type="ECO:0000259" key="9">
    <source>
        <dbReference type="PROSITE" id="PS50928"/>
    </source>
</evidence>
<keyword evidence="11" id="KW-1185">Reference proteome</keyword>
<feature type="transmembrane region" description="Helical" evidence="8">
    <location>
        <begin position="142"/>
        <end position="165"/>
    </location>
</feature>
<evidence type="ECO:0000256" key="4">
    <source>
        <dbReference type="ARBA" id="ARBA00022692"/>
    </source>
</evidence>
<dbReference type="EMBL" id="JBHUNE010000009">
    <property type="protein sequence ID" value="MFD2759301.1"/>
    <property type="molecule type" value="Genomic_DNA"/>
</dbReference>
<dbReference type="InterPro" id="IPR035906">
    <property type="entry name" value="MetI-like_sf"/>
</dbReference>
<dbReference type="NCBIfam" id="TIGR01726">
    <property type="entry name" value="HEQRo_perm_3TM"/>
    <property type="match status" value="1"/>
</dbReference>
<dbReference type="RefSeq" id="WP_019618815.1">
    <property type="nucleotide sequence ID" value="NZ_JBHUNE010000009.1"/>
</dbReference>
<dbReference type="Gene3D" id="1.10.3720.10">
    <property type="entry name" value="MetI-like"/>
    <property type="match status" value="1"/>
</dbReference>
<dbReference type="InterPro" id="IPR000515">
    <property type="entry name" value="MetI-like"/>
</dbReference>
<evidence type="ECO:0000256" key="3">
    <source>
        <dbReference type="ARBA" id="ARBA00022475"/>
    </source>
</evidence>
<dbReference type="PANTHER" id="PTHR30614:SF0">
    <property type="entry name" value="L-CYSTINE TRANSPORT SYSTEM PERMEASE PROTEIN TCYL"/>
    <property type="match status" value="1"/>
</dbReference>
<keyword evidence="7 8" id="KW-0472">Membrane</keyword>